<evidence type="ECO:0000256" key="3">
    <source>
        <dbReference type="ARBA" id="ARBA00023136"/>
    </source>
</evidence>
<dbReference type="CDD" id="cd11386">
    <property type="entry name" value="MCP_signal"/>
    <property type="match status" value="1"/>
</dbReference>
<feature type="transmembrane region" description="Helical" evidence="7">
    <location>
        <begin position="207"/>
        <end position="228"/>
    </location>
</feature>
<keyword evidence="3 7" id="KW-0472">Membrane</keyword>
<name>A0ABX1ZBH9_9BACL</name>
<keyword evidence="2" id="KW-1003">Cell membrane</keyword>
<evidence type="ECO:0000256" key="6">
    <source>
        <dbReference type="PROSITE-ProRule" id="PRU00284"/>
    </source>
</evidence>
<feature type="domain" description="Methyl-accepting transducer" evidence="8">
    <location>
        <begin position="310"/>
        <end position="546"/>
    </location>
</feature>
<evidence type="ECO:0000256" key="2">
    <source>
        <dbReference type="ARBA" id="ARBA00022475"/>
    </source>
</evidence>
<gene>
    <name evidence="10" type="ORF">GC102_26170</name>
</gene>
<dbReference type="SUPFAM" id="SSF103190">
    <property type="entry name" value="Sensory domain-like"/>
    <property type="match status" value="1"/>
</dbReference>
<dbReference type="EMBL" id="WHOC01000142">
    <property type="protein sequence ID" value="NOU89210.1"/>
    <property type="molecule type" value="Genomic_DNA"/>
</dbReference>
<evidence type="ECO:0000259" key="9">
    <source>
        <dbReference type="PROSITE" id="PS50885"/>
    </source>
</evidence>
<evidence type="ECO:0000256" key="7">
    <source>
        <dbReference type="SAM" id="Phobius"/>
    </source>
</evidence>
<dbReference type="Proteomes" id="UP000658690">
    <property type="component" value="Unassembled WGS sequence"/>
</dbReference>
<dbReference type="CDD" id="cd06225">
    <property type="entry name" value="HAMP"/>
    <property type="match status" value="1"/>
</dbReference>
<keyword evidence="11" id="KW-1185">Reference proteome</keyword>
<dbReference type="PANTHER" id="PTHR32089">
    <property type="entry name" value="METHYL-ACCEPTING CHEMOTAXIS PROTEIN MCPB"/>
    <property type="match status" value="1"/>
</dbReference>
<dbReference type="SUPFAM" id="SSF58104">
    <property type="entry name" value="Methyl-accepting chemotaxis protein (MCP) signaling domain"/>
    <property type="match status" value="1"/>
</dbReference>
<dbReference type="InterPro" id="IPR029151">
    <property type="entry name" value="Sensor-like_sf"/>
</dbReference>
<keyword evidence="7" id="KW-1133">Transmembrane helix</keyword>
<organism evidence="10 11">
    <name type="scientific">Paenibacillus germinis</name>
    <dbReference type="NCBI Taxonomy" id="2654979"/>
    <lineage>
        <taxon>Bacteria</taxon>
        <taxon>Bacillati</taxon>
        <taxon>Bacillota</taxon>
        <taxon>Bacilli</taxon>
        <taxon>Bacillales</taxon>
        <taxon>Paenibacillaceae</taxon>
        <taxon>Paenibacillus</taxon>
    </lineage>
</organism>
<keyword evidence="7" id="KW-0812">Transmembrane</keyword>
<dbReference type="Gene3D" id="6.10.340.10">
    <property type="match status" value="1"/>
</dbReference>
<evidence type="ECO:0000256" key="5">
    <source>
        <dbReference type="ARBA" id="ARBA00029447"/>
    </source>
</evidence>
<proteinExistence type="inferred from homology"/>
<dbReference type="PROSITE" id="PS50111">
    <property type="entry name" value="CHEMOTAXIS_TRANSDUC_2"/>
    <property type="match status" value="1"/>
</dbReference>
<dbReference type="PANTHER" id="PTHR32089:SF112">
    <property type="entry name" value="LYSOZYME-LIKE PROTEIN-RELATED"/>
    <property type="match status" value="1"/>
</dbReference>
<dbReference type="Pfam" id="PF00015">
    <property type="entry name" value="MCPsignal"/>
    <property type="match status" value="1"/>
</dbReference>
<feature type="transmembrane region" description="Helical" evidence="7">
    <location>
        <begin position="20"/>
        <end position="42"/>
    </location>
</feature>
<dbReference type="InterPro" id="IPR003660">
    <property type="entry name" value="HAMP_dom"/>
</dbReference>
<dbReference type="Gene3D" id="1.10.287.950">
    <property type="entry name" value="Methyl-accepting chemotaxis protein"/>
    <property type="match status" value="1"/>
</dbReference>
<dbReference type="InterPro" id="IPR004089">
    <property type="entry name" value="MCPsignal_dom"/>
</dbReference>
<reference evidence="10 11" key="1">
    <citation type="submission" date="2019-10" db="EMBL/GenBank/DDBJ databases">
        <title>Description of Paenibacillus choica sp. nov.</title>
        <authorList>
            <person name="Carlier A."/>
            <person name="Qi S."/>
        </authorList>
    </citation>
    <scope>NUCLEOTIDE SEQUENCE [LARGE SCALE GENOMIC DNA]</scope>
    <source>
        <strain evidence="10 11">LMG 31460</strain>
    </source>
</reference>
<comment type="similarity">
    <text evidence="5">Belongs to the methyl-accepting chemotaxis (MCP) protein family.</text>
</comment>
<feature type="domain" description="HAMP" evidence="9">
    <location>
        <begin position="229"/>
        <end position="287"/>
    </location>
</feature>
<comment type="caution">
    <text evidence="10">The sequence shown here is derived from an EMBL/GenBank/DDBJ whole genome shotgun (WGS) entry which is preliminary data.</text>
</comment>
<evidence type="ECO:0000256" key="4">
    <source>
        <dbReference type="ARBA" id="ARBA00023224"/>
    </source>
</evidence>
<dbReference type="SMART" id="SM00283">
    <property type="entry name" value="MA"/>
    <property type="match status" value="1"/>
</dbReference>
<protein>
    <submittedName>
        <fullName evidence="10">HAMP domain-containing protein</fullName>
    </submittedName>
</protein>
<evidence type="ECO:0000313" key="11">
    <source>
        <dbReference type="Proteomes" id="UP000658690"/>
    </source>
</evidence>
<evidence type="ECO:0000313" key="10">
    <source>
        <dbReference type="EMBL" id="NOU89210.1"/>
    </source>
</evidence>
<sequence>MLNEEGNFMFRFVMWIRKRLVVRIIAAVMIVILALSAGNIFIEIRNAKKAGMEAISSYGVRLAESYVQGVDTRRWEQFLKDPNETELYWNIRQELDQYRTQIGALYVYLVRIDEKNQPLLMIDGQPKGESSASPINEVTDIPEEAVQALLKGTSASSPLIVNPQYGKYVSTYAPLKNAEGKTIGVLGIDTEAGVIEHISNSLIMGNISVYLLMLFLTLLGLGAVMLLISRSLRPLQWIVTGAESIAKGDLLLAHKQLAEKPVHSIDEIGAVYQAMNKMSGNINDILKTIVSNVSHTSDQFVATTERFNTEAHHLLEMNTKVNVSIQMLAEGANTQQSSTNESAHSMEEMATAIQRISEASLTASDASMNALESAESGQTIVKNMNGQFVTITSATEEALNRAALLRGHSQEIGVALSAISEIAEQTKLLALNASIEAARAGEHGAGFAVVAGEVRKLADNATGSAHLIAGLLQNIQKETQLMGEAMEEGMKEIRTGAGLTMKAEAFFSHIVEQFRYVSEQIHDISSATEQMSAGAEEVTASVIDIANIAKSSSDGTLNIHKLTQDQLKIAQHIADSATALSGLTDEMRLSIQRINV</sequence>
<comment type="subcellular location">
    <subcellularLocation>
        <location evidence="1">Cell membrane</location>
    </subcellularLocation>
</comment>
<dbReference type="Pfam" id="PF00672">
    <property type="entry name" value="HAMP"/>
    <property type="match status" value="1"/>
</dbReference>
<accession>A0ABX1ZBH9</accession>
<dbReference type="PROSITE" id="PS50885">
    <property type="entry name" value="HAMP"/>
    <property type="match status" value="1"/>
</dbReference>
<evidence type="ECO:0000256" key="1">
    <source>
        <dbReference type="ARBA" id="ARBA00004236"/>
    </source>
</evidence>
<evidence type="ECO:0000259" key="8">
    <source>
        <dbReference type="PROSITE" id="PS50111"/>
    </source>
</evidence>
<keyword evidence="4 6" id="KW-0807">Transducer</keyword>